<dbReference type="PANTHER" id="PTHR11717:SF7">
    <property type="entry name" value="LOW MOLECULAR WEIGHT PHOSPHOTYROSINE PROTEIN PHOSPHATASE"/>
    <property type="match status" value="1"/>
</dbReference>
<evidence type="ECO:0000256" key="2">
    <source>
        <dbReference type="ARBA" id="ARBA00013064"/>
    </source>
</evidence>
<dbReference type="InterPro" id="IPR036196">
    <property type="entry name" value="Ptyr_pPase_sf"/>
</dbReference>
<dbReference type="Pfam" id="PF01451">
    <property type="entry name" value="LMWPc"/>
    <property type="match status" value="1"/>
</dbReference>
<keyword evidence="7" id="KW-1185">Reference proteome</keyword>
<evidence type="ECO:0000313" key="6">
    <source>
        <dbReference type="EMBL" id="GGB38176.1"/>
    </source>
</evidence>
<proteinExistence type="inferred from homology"/>
<dbReference type="InterPro" id="IPR050438">
    <property type="entry name" value="LMW_PTPase"/>
</dbReference>
<dbReference type="Proteomes" id="UP000646152">
    <property type="component" value="Unassembled WGS sequence"/>
</dbReference>
<dbReference type="EC" id="3.1.3.48" evidence="2"/>
<reference evidence="7" key="1">
    <citation type="journal article" date="2019" name="Int. J. Syst. Evol. Microbiol.">
        <title>The Global Catalogue of Microorganisms (GCM) 10K type strain sequencing project: providing services to taxonomists for standard genome sequencing and annotation.</title>
        <authorList>
            <consortium name="The Broad Institute Genomics Platform"/>
            <consortium name="The Broad Institute Genome Sequencing Center for Infectious Disease"/>
            <person name="Wu L."/>
            <person name="Ma J."/>
        </authorList>
    </citation>
    <scope>NUCLEOTIDE SEQUENCE [LARGE SCALE GENOMIC DNA]</scope>
    <source>
        <strain evidence="7">CGMCC 1.15923</strain>
    </source>
</reference>
<gene>
    <name evidence="6" type="ORF">GCM10011502_09310</name>
</gene>
<dbReference type="Gene3D" id="3.40.50.2300">
    <property type="match status" value="1"/>
</dbReference>
<comment type="similarity">
    <text evidence="1">Belongs to the low molecular weight phosphotyrosine protein phosphatase family.</text>
</comment>
<name>A0ABQ1IF22_9GAMM</name>
<evidence type="ECO:0000313" key="7">
    <source>
        <dbReference type="Proteomes" id="UP000646152"/>
    </source>
</evidence>
<evidence type="ECO:0000259" key="5">
    <source>
        <dbReference type="SMART" id="SM00226"/>
    </source>
</evidence>
<dbReference type="RefSeq" id="WP_188628929.1">
    <property type="nucleotide sequence ID" value="NZ_BMKE01000005.1"/>
</dbReference>
<dbReference type="EMBL" id="BMKE01000005">
    <property type="protein sequence ID" value="GGB38176.1"/>
    <property type="molecule type" value="Genomic_DNA"/>
</dbReference>
<dbReference type="PRINTS" id="PR00719">
    <property type="entry name" value="LMWPTPASE"/>
</dbReference>
<keyword evidence="4" id="KW-0904">Protein phosphatase</keyword>
<evidence type="ECO:0000256" key="4">
    <source>
        <dbReference type="ARBA" id="ARBA00022912"/>
    </source>
</evidence>
<comment type="caution">
    <text evidence="6">The sequence shown here is derived from an EMBL/GenBank/DDBJ whole genome shotgun (WGS) entry which is preliminary data.</text>
</comment>
<dbReference type="InterPro" id="IPR017867">
    <property type="entry name" value="Tyr_phospatase_low_mol_wt"/>
</dbReference>
<dbReference type="SUPFAM" id="SSF52788">
    <property type="entry name" value="Phosphotyrosine protein phosphatases I"/>
    <property type="match status" value="1"/>
</dbReference>
<dbReference type="PANTHER" id="PTHR11717">
    <property type="entry name" value="LOW MOLECULAR WEIGHT PROTEIN TYROSINE PHOSPHATASE"/>
    <property type="match status" value="1"/>
</dbReference>
<evidence type="ECO:0000256" key="1">
    <source>
        <dbReference type="ARBA" id="ARBA00011063"/>
    </source>
</evidence>
<sequence>MKTTQPLKVLMVCLGNICRSPTAEAVLRARARQAGVTLEVDSAGTYGGHAGATPDARSRAAGERRGYNFSGIQARQVKVEDFAKFDLVLAADRNNLADLQVLCPDEYQHKVKLLLSFSDTGEQEVPDPYYGGDQGFEHVLDLVESACDGILLSLETV</sequence>
<dbReference type="SMART" id="SM00226">
    <property type="entry name" value="LMWPc"/>
    <property type="match status" value="1"/>
</dbReference>
<feature type="domain" description="Phosphotyrosine protein phosphatase I" evidence="5">
    <location>
        <begin position="7"/>
        <end position="153"/>
    </location>
</feature>
<keyword evidence="3" id="KW-0378">Hydrolase</keyword>
<organism evidence="6 7">
    <name type="scientific">Oceanisphaera marina</name>
    <dbReference type="NCBI Taxonomy" id="2017550"/>
    <lineage>
        <taxon>Bacteria</taxon>
        <taxon>Pseudomonadati</taxon>
        <taxon>Pseudomonadota</taxon>
        <taxon>Gammaproteobacteria</taxon>
        <taxon>Aeromonadales</taxon>
        <taxon>Aeromonadaceae</taxon>
        <taxon>Oceanisphaera</taxon>
    </lineage>
</organism>
<dbReference type="InterPro" id="IPR023485">
    <property type="entry name" value="Ptyr_pPase"/>
</dbReference>
<accession>A0ABQ1IF22</accession>
<dbReference type="CDD" id="cd16343">
    <property type="entry name" value="LMWPTP"/>
    <property type="match status" value="1"/>
</dbReference>
<protein>
    <recommendedName>
        <fullName evidence="2">protein-tyrosine-phosphatase</fullName>
        <ecNumber evidence="2">3.1.3.48</ecNumber>
    </recommendedName>
</protein>
<evidence type="ECO:0000256" key="3">
    <source>
        <dbReference type="ARBA" id="ARBA00022801"/>
    </source>
</evidence>